<evidence type="ECO:0000256" key="6">
    <source>
        <dbReference type="PIRSR" id="PIRSR600821-50"/>
    </source>
</evidence>
<comment type="similarity">
    <text evidence="5">Belongs to the alanine racemase family.</text>
</comment>
<evidence type="ECO:0000256" key="7">
    <source>
        <dbReference type="PIRSR" id="PIRSR600821-52"/>
    </source>
</evidence>
<dbReference type="Gene3D" id="3.20.20.10">
    <property type="entry name" value="Alanine racemase"/>
    <property type="match status" value="1"/>
</dbReference>
<keyword evidence="3 5" id="KW-0663">Pyridoxal phosphate</keyword>
<dbReference type="GO" id="GO:0016881">
    <property type="term" value="F:acid-amino acid ligase activity"/>
    <property type="evidence" value="ECO:0007669"/>
    <property type="project" value="InterPro"/>
</dbReference>
<dbReference type="AlphaFoldDB" id="A0A9D9HC91"/>
<reference evidence="9" key="2">
    <citation type="journal article" date="2021" name="PeerJ">
        <title>Extensive microbial diversity within the chicken gut microbiome revealed by metagenomics and culture.</title>
        <authorList>
            <person name="Gilroy R."/>
            <person name="Ravi A."/>
            <person name="Getino M."/>
            <person name="Pursley I."/>
            <person name="Horton D.L."/>
            <person name="Alikhan N.F."/>
            <person name="Baker D."/>
            <person name="Gharbi K."/>
            <person name="Hall N."/>
            <person name="Watson M."/>
            <person name="Adriaenssens E.M."/>
            <person name="Foster-Nyarko E."/>
            <person name="Jarju S."/>
            <person name="Secka A."/>
            <person name="Antonio M."/>
            <person name="Oren A."/>
            <person name="Chaudhuri R.R."/>
            <person name="La Ragione R."/>
            <person name="Hildebrand F."/>
            <person name="Pallen M.J."/>
        </authorList>
    </citation>
    <scope>NUCLEOTIDE SEQUENCE</scope>
    <source>
        <strain evidence="9">D3-1215</strain>
    </source>
</reference>
<dbReference type="SUPFAM" id="SSF63418">
    <property type="entry name" value="MurE/MurF N-terminal domain"/>
    <property type="match status" value="1"/>
</dbReference>
<evidence type="ECO:0000256" key="2">
    <source>
        <dbReference type="ARBA" id="ARBA00001933"/>
    </source>
</evidence>
<comment type="caution">
    <text evidence="9">The sequence shown here is derived from an EMBL/GenBank/DDBJ whole genome shotgun (WGS) entry which is preliminary data.</text>
</comment>
<comment type="pathway">
    <text evidence="5">Amino-acid biosynthesis; D-alanine biosynthesis; D-alanine from L-alanine: step 1/1.</text>
</comment>
<dbReference type="Gene3D" id="2.40.37.10">
    <property type="entry name" value="Lyase, Ornithine Decarboxylase, Chain A, domain 1"/>
    <property type="match status" value="1"/>
</dbReference>
<dbReference type="Proteomes" id="UP000823637">
    <property type="component" value="Unassembled WGS sequence"/>
</dbReference>
<comment type="cofactor">
    <cofactor evidence="2 5 6">
        <name>pyridoxal 5'-phosphate</name>
        <dbReference type="ChEBI" id="CHEBI:597326"/>
    </cofactor>
</comment>
<feature type="modified residue" description="N6-(pyridoxal phosphate)lysine" evidence="5 6">
    <location>
        <position position="483"/>
    </location>
</feature>
<dbReference type="InterPro" id="IPR029066">
    <property type="entry name" value="PLP-binding_barrel"/>
</dbReference>
<accession>A0A9D9HC91</accession>
<dbReference type="Gene3D" id="3.90.190.20">
    <property type="entry name" value="Mur ligase, C-terminal domain"/>
    <property type="match status" value="1"/>
</dbReference>
<dbReference type="PRINTS" id="PR00992">
    <property type="entry name" value="ALARACEMASE"/>
</dbReference>
<evidence type="ECO:0000313" key="9">
    <source>
        <dbReference type="EMBL" id="MBO8446236.1"/>
    </source>
</evidence>
<dbReference type="InterPro" id="IPR036565">
    <property type="entry name" value="Mur-like_cat_sf"/>
</dbReference>
<dbReference type="Gene3D" id="3.40.1390.10">
    <property type="entry name" value="MurE/MurF, N-terminal domain"/>
    <property type="match status" value="1"/>
</dbReference>
<gene>
    <name evidence="9" type="ORF">IAC32_00605</name>
</gene>
<comment type="function">
    <text evidence="5">Catalyzes the interconversion of L-alanine and D-alanine. May also act on other amino acids.</text>
</comment>
<dbReference type="GO" id="GO:0030632">
    <property type="term" value="P:D-alanine biosynthetic process"/>
    <property type="evidence" value="ECO:0007669"/>
    <property type="project" value="UniProtKB-UniRule"/>
</dbReference>
<dbReference type="InterPro" id="IPR011079">
    <property type="entry name" value="Ala_racemase_C"/>
</dbReference>
<organism evidence="9 10">
    <name type="scientific">Candidatus Enterocola intestinipullorum</name>
    <dbReference type="NCBI Taxonomy" id="2840783"/>
    <lineage>
        <taxon>Bacteria</taxon>
        <taxon>Pseudomonadati</taxon>
        <taxon>Bacteroidota</taxon>
        <taxon>Bacteroidia</taxon>
        <taxon>Bacteroidales</taxon>
        <taxon>Candidatus Enterocola</taxon>
    </lineage>
</organism>
<feature type="domain" description="Alanine racemase C-terminal" evidence="8">
    <location>
        <begin position="686"/>
        <end position="811"/>
    </location>
</feature>
<feature type="binding site" evidence="5 7">
    <location>
        <position position="756"/>
    </location>
    <ligand>
        <name>substrate</name>
    </ligand>
</feature>
<evidence type="ECO:0000256" key="4">
    <source>
        <dbReference type="ARBA" id="ARBA00023235"/>
    </source>
</evidence>
<proteinExistence type="inferred from homology"/>
<comment type="catalytic activity">
    <reaction evidence="1 5">
        <text>L-alanine = D-alanine</text>
        <dbReference type="Rhea" id="RHEA:20249"/>
        <dbReference type="ChEBI" id="CHEBI:57416"/>
        <dbReference type="ChEBI" id="CHEBI:57972"/>
        <dbReference type="EC" id="5.1.1.1"/>
    </reaction>
</comment>
<keyword evidence="4 5" id="KW-0413">Isomerase</keyword>
<sequence>MKYGIEEIARITGGRPVINKAEAQVSLLLTDSRKLLYPEESLFFAIRTKTGDGHKYIQALKAAGVRNFVVEQLPENHDDGCNYILCDDSITALQRIAAYHRSRFNIPVIAITGSNGKTVVKEWLYQMLCDRVNICRSPKSYNSQIGVPLSLWQLEEKHRLGIFEAGISTTGEMCKLQEMIKPTLCIFTNLSDAHDEGFESREEKLREKLKLARSSKMLVYRKKYGIGKTARETYPSIGLASWDFDDETADFNFSIKASDSKSCTVTGTHNGERFEFVLPFSDEASLENAMHCIVCCYMLGYSPKLDTLEHIEMRLMLLEGIHGCTIIDDSYNSDMNSVAMALDFMAANAEHKELKRTVIISDINTGGKDESEIYGLLAGLLENKGVDRLIGIGDSMKRHSGLFKCKASFYPSASKMLAADEKFGNEIILVKGARHFAMESIVAALEKKQHETVMEIDLDALVHNFKQLRSQIRPETKAMAMIKADAYGCGDLEVAKTLAHHNCDYFGVAVTDEGVELRKAGIASKIIVMDPEPSCFERLIAYNLEPEIYSFRLLSEFAKEADRQGVPDYPVHIKIDTGMHRLGFMPEEAGLLAACLKSMPTVKVASVFSHLAAADDPAYDDFTIGQLKKFEQCTGILEQTLGYGFIRHILNTAGTWRFPEYQMEMVRMGIGLYGVGLSPENDIRNIATLKTIILQIKQVRKNETVGYNRNGVLDRDSLIAAIPIGYADGLDRAFGNRKGYALVHGQKAPFIGNICMDVCMIDVTDIAGVQEGDEVVIFGDKLPVSELAEKTGTIPYEILTKVSKRVKRVYISD</sequence>
<feature type="active site" description="Proton acceptor; specific for D-alanine" evidence="5">
    <location>
        <position position="483"/>
    </location>
</feature>
<dbReference type="Pfam" id="PF08245">
    <property type="entry name" value="Mur_ligase_M"/>
    <property type="match status" value="1"/>
</dbReference>
<dbReference type="EMBL" id="JADIMR010000008">
    <property type="protein sequence ID" value="MBO8446236.1"/>
    <property type="molecule type" value="Genomic_DNA"/>
</dbReference>
<dbReference type="HAMAP" id="MF_01201">
    <property type="entry name" value="Ala_racemase"/>
    <property type="match status" value="1"/>
</dbReference>
<evidence type="ECO:0000256" key="3">
    <source>
        <dbReference type="ARBA" id="ARBA00022898"/>
    </source>
</evidence>
<evidence type="ECO:0000313" key="10">
    <source>
        <dbReference type="Proteomes" id="UP000823637"/>
    </source>
</evidence>
<dbReference type="CDD" id="cd00430">
    <property type="entry name" value="PLPDE_III_AR"/>
    <property type="match status" value="1"/>
</dbReference>
<dbReference type="InterPro" id="IPR036615">
    <property type="entry name" value="Mur_ligase_C_dom_sf"/>
</dbReference>
<dbReference type="GO" id="GO:0008784">
    <property type="term" value="F:alanine racemase activity"/>
    <property type="evidence" value="ECO:0007669"/>
    <property type="project" value="UniProtKB-UniRule"/>
</dbReference>
<dbReference type="InterPro" id="IPR000821">
    <property type="entry name" value="Ala_racemase"/>
</dbReference>
<dbReference type="Pfam" id="PF01168">
    <property type="entry name" value="Ala_racemase_N"/>
    <property type="match status" value="1"/>
</dbReference>
<keyword evidence="9" id="KW-0436">Ligase</keyword>
<dbReference type="GO" id="GO:0005524">
    <property type="term" value="F:ATP binding"/>
    <property type="evidence" value="ECO:0007669"/>
    <property type="project" value="InterPro"/>
</dbReference>
<dbReference type="EC" id="5.1.1.1" evidence="5"/>
<dbReference type="PANTHER" id="PTHR30511">
    <property type="entry name" value="ALANINE RACEMASE"/>
    <property type="match status" value="1"/>
</dbReference>
<evidence type="ECO:0000256" key="5">
    <source>
        <dbReference type="HAMAP-Rule" id="MF_01201"/>
    </source>
</evidence>
<dbReference type="InterPro" id="IPR035911">
    <property type="entry name" value="MurE/MurF_N"/>
</dbReference>
<evidence type="ECO:0000256" key="1">
    <source>
        <dbReference type="ARBA" id="ARBA00000316"/>
    </source>
</evidence>
<dbReference type="SUPFAM" id="SSF53623">
    <property type="entry name" value="MurD-like peptide ligases, catalytic domain"/>
    <property type="match status" value="1"/>
</dbReference>
<reference evidence="9" key="1">
    <citation type="submission" date="2020-10" db="EMBL/GenBank/DDBJ databases">
        <authorList>
            <person name="Gilroy R."/>
        </authorList>
    </citation>
    <scope>NUCLEOTIDE SEQUENCE</scope>
    <source>
        <strain evidence="9">D3-1215</strain>
    </source>
</reference>
<dbReference type="PANTHER" id="PTHR30511:SF0">
    <property type="entry name" value="ALANINE RACEMASE, CATABOLIC-RELATED"/>
    <property type="match status" value="1"/>
</dbReference>
<dbReference type="SUPFAM" id="SSF51419">
    <property type="entry name" value="PLP-binding barrel"/>
    <property type="match status" value="1"/>
</dbReference>
<dbReference type="SUPFAM" id="SSF50621">
    <property type="entry name" value="Alanine racemase C-terminal domain-like"/>
    <property type="match status" value="1"/>
</dbReference>
<dbReference type="NCBIfam" id="NF008897">
    <property type="entry name" value="PRK11930.1"/>
    <property type="match status" value="1"/>
</dbReference>
<dbReference type="SMART" id="SM01005">
    <property type="entry name" value="Ala_racemase_C"/>
    <property type="match status" value="1"/>
</dbReference>
<feature type="active site" description="Proton acceptor; specific for L-alanine" evidence="5">
    <location>
        <position position="707"/>
    </location>
</feature>
<feature type="binding site" evidence="5 7">
    <location>
        <position position="581"/>
    </location>
    <ligand>
        <name>substrate</name>
    </ligand>
</feature>
<dbReference type="InterPro" id="IPR009006">
    <property type="entry name" value="Ala_racemase/Decarboxylase_C"/>
</dbReference>
<protein>
    <recommendedName>
        <fullName evidence="5">Alanine racemase</fullName>
        <ecNumber evidence="5">5.1.1.1</ecNumber>
    </recommendedName>
</protein>
<dbReference type="FunFam" id="3.20.20.10:FF:000002">
    <property type="entry name" value="Alanine racemase"/>
    <property type="match status" value="1"/>
</dbReference>
<dbReference type="InterPro" id="IPR001608">
    <property type="entry name" value="Ala_racemase_N"/>
</dbReference>
<dbReference type="Pfam" id="PF00842">
    <property type="entry name" value="Ala_racemase_C"/>
    <property type="match status" value="1"/>
</dbReference>
<dbReference type="NCBIfam" id="TIGR00492">
    <property type="entry name" value="alr"/>
    <property type="match status" value="1"/>
</dbReference>
<evidence type="ECO:0000259" key="8">
    <source>
        <dbReference type="SMART" id="SM01005"/>
    </source>
</evidence>
<name>A0A9D9HC91_9BACT</name>
<dbReference type="InterPro" id="IPR013221">
    <property type="entry name" value="Mur_ligase_cen"/>
</dbReference>
<dbReference type="Gene3D" id="3.40.1190.10">
    <property type="entry name" value="Mur-like, catalytic domain"/>
    <property type="match status" value="1"/>
</dbReference>
<dbReference type="GO" id="GO:0005829">
    <property type="term" value="C:cytosol"/>
    <property type="evidence" value="ECO:0007669"/>
    <property type="project" value="TreeGrafter"/>
</dbReference>
<dbReference type="GO" id="GO:0030170">
    <property type="term" value="F:pyridoxal phosphate binding"/>
    <property type="evidence" value="ECO:0007669"/>
    <property type="project" value="UniProtKB-UniRule"/>
</dbReference>
<dbReference type="SUPFAM" id="SSF53244">
    <property type="entry name" value="MurD-like peptide ligases, peptide-binding domain"/>
    <property type="match status" value="1"/>
</dbReference>